<sequence length="75" mass="8135">MKTVLITIKTLLLSLVVMVVGIMIVGFYSAVTFGIFEGAALSWLPGSFVGMCLGGYQLLLIGFFQLCSIPSSWRK</sequence>
<accession>A0A2M7VFT4</accession>
<name>A0A2M7VFT4_9BACT</name>
<keyword evidence="1" id="KW-0812">Transmembrane</keyword>
<evidence type="ECO:0000256" key="1">
    <source>
        <dbReference type="SAM" id="Phobius"/>
    </source>
</evidence>
<dbReference type="Proteomes" id="UP000230405">
    <property type="component" value="Unassembled WGS sequence"/>
</dbReference>
<organism evidence="2 3">
    <name type="scientific">Candidatus Komeilibacteria bacterium CG_4_10_14_0_2_um_filter_37_10</name>
    <dbReference type="NCBI Taxonomy" id="1974470"/>
    <lineage>
        <taxon>Bacteria</taxon>
        <taxon>Candidatus Komeiliibacteriota</taxon>
    </lineage>
</organism>
<evidence type="ECO:0000313" key="3">
    <source>
        <dbReference type="Proteomes" id="UP000230405"/>
    </source>
</evidence>
<feature type="transmembrane region" description="Helical" evidence="1">
    <location>
        <begin position="12"/>
        <end position="36"/>
    </location>
</feature>
<dbReference type="EMBL" id="PFPO01000022">
    <property type="protein sequence ID" value="PIZ99532.1"/>
    <property type="molecule type" value="Genomic_DNA"/>
</dbReference>
<keyword evidence="1" id="KW-0472">Membrane</keyword>
<reference evidence="3" key="1">
    <citation type="submission" date="2017-09" db="EMBL/GenBank/DDBJ databases">
        <title>Depth-based differentiation of microbial function through sediment-hosted aquifers and enrichment of novel symbionts in the deep terrestrial subsurface.</title>
        <authorList>
            <person name="Probst A.J."/>
            <person name="Ladd B."/>
            <person name="Jarett J.K."/>
            <person name="Geller-Mcgrath D.E."/>
            <person name="Sieber C.M.K."/>
            <person name="Emerson J.B."/>
            <person name="Anantharaman K."/>
            <person name="Thomas B.C."/>
            <person name="Malmstrom R."/>
            <person name="Stieglmeier M."/>
            <person name="Klingl A."/>
            <person name="Woyke T."/>
            <person name="Ryan C.M."/>
            <person name="Banfield J.F."/>
        </authorList>
    </citation>
    <scope>NUCLEOTIDE SEQUENCE [LARGE SCALE GENOMIC DNA]</scope>
</reference>
<evidence type="ECO:0000313" key="2">
    <source>
        <dbReference type="EMBL" id="PIZ99532.1"/>
    </source>
</evidence>
<protein>
    <submittedName>
        <fullName evidence="2">Uncharacterized protein</fullName>
    </submittedName>
</protein>
<proteinExistence type="predicted"/>
<comment type="caution">
    <text evidence="2">The sequence shown here is derived from an EMBL/GenBank/DDBJ whole genome shotgun (WGS) entry which is preliminary data.</text>
</comment>
<dbReference type="AlphaFoldDB" id="A0A2M7VFT4"/>
<gene>
    <name evidence="2" type="ORF">COX77_01220</name>
</gene>
<feature type="transmembrane region" description="Helical" evidence="1">
    <location>
        <begin position="48"/>
        <end position="69"/>
    </location>
</feature>
<keyword evidence="1" id="KW-1133">Transmembrane helix</keyword>